<dbReference type="PANTHER" id="PTHR13145">
    <property type="entry name" value="SSM4 PROTEIN"/>
    <property type="match status" value="1"/>
</dbReference>
<feature type="transmembrane region" description="Helical" evidence="15">
    <location>
        <begin position="275"/>
        <end position="295"/>
    </location>
</feature>
<feature type="compositionally biased region" description="Basic and acidic residues" evidence="14">
    <location>
        <begin position="496"/>
        <end position="507"/>
    </location>
</feature>
<keyword evidence="9" id="KW-0833">Ubl conjugation pathway</keyword>
<dbReference type="PANTHER" id="PTHR13145:SF0">
    <property type="entry name" value="E3 UBIQUITIN-PROTEIN LIGASE MARCHF6"/>
    <property type="match status" value="1"/>
</dbReference>
<keyword evidence="8 13" id="KW-0863">Zinc-finger</keyword>
<dbReference type="GO" id="GO:0061630">
    <property type="term" value="F:ubiquitin protein ligase activity"/>
    <property type="evidence" value="ECO:0007669"/>
    <property type="project" value="UniProtKB-EC"/>
</dbReference>
<gene>
    <name evidence="18" type="ORF">HMPREF1541_05664</name>
</gene>
<feature type="compositionally biased region" description="Basic and acidic residues" evidence="14">
    <location>
        <begin position="1582"/>
        <end position="1595"/>
    </location>
</feature>
<feature type="transmembrane region" description="Helical" evidence="15">
    <location>
        <begin position="1533"/>
        <end position="1551"/>
    </location>
</feature>
<dbReference type="GO" id="GO:0008270">
    <property type="term" value="F:zinc ion binding"/>
    <property type="evidence" value="ECO:0007669"/>
    <property type="project" value="UniProtKB-KW"/>
</dbReference>
<keyword evidence="19" id="KW-1185">Reference proteome</keyword>
<comment type="subcellular location">
    <subcellularLocation>
        <location evidence="2">Membrane</location>
        <topology evidence="2">Multi-pass membrane protein</topology>
    </subcellularLocation>
</comment>
<evidence type="ECO:0000256" key="2">
    <source>
        <dbReference type="ARBA" id="ARBA00004141"/>
    </source>
</evidence>
<feature type="region of interest" description="Disordered" evidence="14">
    <location>
        <begin position="1582"/>
        <end position="1634"/>
    </location>
</feature>
<dbReference type="Proteomes" id="UP000030752">
    <property type="component" value="Unassembled WGS sequence"/>
</dbReference>
<evidence type="ECO:0000313" key="19">
    <source>
        <dbReference type="Proteomes" id="UP000030752"/>
    </source>
</evidence>
<dbReference type="Pfam" id="PF23113">
    <property type="entry name" value="MARCHF6_C"/>
    <property type="match status" value="1"/>
</dbReference>
<keyword evidence="11 15" id="KW-1133">Transmembrane helix</keyword>
<keyword evidence="6 15" id="KW-0812">Transmembrane</keyword>
<sequence>MAPLQEAALNDSLYGMPGSEAPAVRPDSSSPSPPPEAESALDTCRICRGEASDDQPLFYPCKCSGSIRYVHQECLMTWLSHSKKKYCELCKTPFRFTKLYDQSMPATLPWPLFVRQLALHSLYTLATWARYTLVAMVWLIALPWCIRQVWRGLFWLADGSWLPESQRRMREANETAVPNDVVSLVANSSADAAPSPALSVFNSFLHWLSGESLSAKVLRILFSIPPIQLGSSDSERPVKNTRPGAIHRQPSLLSEVKFVKTWTSSSLANNISIDVMEGLLICLGLVASFILVFLIREWVINQQPMLNNQDPENADNPAVAAAADEIRAQRAVRRARRRRAGIREADPVAVEPPVDFRPVRPADLLWRRALTEDNIGVPAATNQERPDLPARAQTLATPLPISDQPNGEASTLESEDGEIAPQLLRGMVGDAVDARRTLEESMISGVTGDGNDDDTSESIVANFSPLEMDAEEDLWTQGPSSEAVNNRLPTLPPDPPTDRETSGDDTHMNPGVNTVRFRDNVSIIDEDLASTGPGSALPESSESDSAPNLLTPEPSDEEVADIAPIDSSVSAGEDSLHGQDAEEAPQALTWLGQLVAFFWFVEGVPDPDLHQDLPDTERVVDQAQEALVGPFAPPANRGFAVLPEPPADDLRLQAGDLPAGLDLNDPNAIEDAEDLEGVLELIGMEGPLVGMVQNVVFSLLLISLTLAAAIWIPYIWGKIALILLANPVAVVFKAPIYLITHFVDLVADIVFFVLGLLGILFNILAKTVKSATEPIIPAYARLLDTERFEELAVNVTHQSGSRLERVLTDTVTIFSPDLPTFSMQSHRALTSFKASIGSLCASTADTLTNGYSSIVSSTWSVSGLADVVSRIASVVPQLPSYVGNWIKALLVQFRAILRPQLKPLTLENMSAQDLALVNWSTQDKIIAIVLGYIFFTVAGFLFMKLTHIFLGLKKDEKVEGPLADRLREAGGVMKVIVIIGIEMIVFPLYCGLLLDLALLPLFEGATVTSRFGFIMRAPFTGLFLHWFAGTCYMFHFALFVSMCRKILRKGVLYFIRDPDDPTFHPVRDVLERPVPTQLGKIAFSALVYGGLVIMCLGGVVWTVGRVSNVLPIRWITPEPRLAFPIDLIFFNFMLPFVLRKIKPSEKITAVYEWWYRGVAHGLRLSHFLFNDEREDEKRPRIKNGILSWYRPGAKDTQPEKEGTYVRAPASDSCRIPKNSKTFVEVTEDNKRIEPGPDPKYGLHGRKNELFTKIWLPPQFKARIATFVVLLWLFAAGTGVACTVGPLVVGRQIVKLMSGAEGHVNDLYALTLGMHLLGGAIYLATRAVPAYRWVSGKARVSLPNPVHALSHAWNTLKYAMGIAYLAVTFGLIFPFTLSLITELYIHVPLFAFFIDREKFIASAPDSADAQIVSAATTLTESASASVGVKGNLSVLFPPTIFVLQTWTLGLLYLRLVLRIAMNYPCPHSRMSTAIQLIVRDGFWRPNIWLATRAVVIPLTLLCAVLLIAPLGYAQFLVKLGGLTEAEEITRAYRFAYPGLLGLVVVALGVWNLKQRLAAWRTMVRDEVYLVGERLHNYASHAVERRDKGKGKAREHSPPPGLIEEENELPIPTTEQTEHAPPPPNVMVEGTLANDW</sequence>
<proteinExistence type="predicted"/>
<dbReference type="Pfam" id="PF12906">
    <property type="entry name" value="RINGv"/>
    <property type="match status" value="1"/>
</dbReference>
<dbReference type="InParanoid" id="W2RSG0"/>
<comment type="pathway">
    <text evidence="3">Protein modification; protein ubiquitination.</text>
</comment>
<feature type="transmembrane region" description="Helical" evidence="15">
    <location>
        <begin position="1361"/>
        <end position="1384"/>
    </location>
</feature>
<evidence type="ECO:0000256" key="11">
    <source>
        <dbReference type="ARBA" id="ARBA00022989"/>
    </source>
</evidence>
<evidence type="ECO:0000256" key="13">
    <source>
        <dbReference type="PROSITE-ProRule" id="PRU00175"/>
    </source>
</evidence>
<feature type="transmembrane region" description="Helical" evidence="15">
    <location>
        <begin position="1081"/>
        <end position="1101"/>
    </location>
</feature>
<evidence type="ECO:0000256" key="1">
    <source>
        <dbReference type="ARBA" id="ARBA00000900"/>
    </source>
</evidence>
<feature type="region of interest" description="Disordered" evidence="14">
    <location>
        <begin position="471"/>
        <end position="556"/>
    </location>
</feature>
<dbReference type="Gene3D" id="3.30.40.10">
    <property type="entry name" value="Zinc/RING finger domain, C3HC4 (zinc finger)"/>
    <property type="match status" value="1"/>
</dbReference>
<feature type="domain" description="RING-CH-type" evidence="17">
    <location>
        <begin position="36"/>
        <end position="97"/>
    </location>
</feature>
<feature type="transmembrane region" description="Helical" evidence="15">
    <location>
        <begin position="1263"/>
        <end position="1286"/>
    </location>
</feature>
<evidence type="ECO:0000256" key="14">
    <source>
        <dbReference type="SAM" id="MobiDB-lite"/>
    </source>
</evidence>
<dbReference type="PROSITE" id="PS51292">
    <property type="entry name" value="ZF_RING_CH"/>
    <property type="match status" value="1"/>
</dbReference>
<dbReference type="InterPro" id="IPR056521">
    <property type="entry name" value="MARCHF6-like_C"/>
</dbReference>
<dbReference type="OrthoDB" id="1108038at2759"/>
<keyword evidence="10" id="KW-0862">Zinc</keyword>
<dbReference type="PROSITE" id="PS50089">
    <property type="entry name" value="ZF_RING_2"/>
    <property type="match status" value="1"/>
</dbReference>
<dbReference type="HOGENOM" id="CLU_001266_1_0_1"/>
<feature type="region of interest" description="Disordered" evidence="14">
    <location>
        <begin position="397"/>
        <end position="421"/>
    </location>
</feature>
<feature type="transmembrane region" description="Helical" evidence="15">
    <location>
        <begin position="694"/>
        <end position="713"/>
    </location>
</feature>
<accession>W2RSG0</accession>
<evidence type="ECO:0000256" key="15">
    <source>
        <dbReference type="SAM" id="Phobius"/>
    </source>
</evidence>
<dbReference type="FunCoup" id="W2RSG0">
    <property type="interactions" value="537"/>
</dbReference>
<evidence type="ECO:0000259" key="17">
    <source>
        <dbReference type="PROSITE" id="PS51292"/>
    </source>
</evidence>
<feature type="transmembrane region" description="Helical" evidence="15">
    <location>
        <begin position="975"/>
        <end position="1002"/>
    </location>
</feature>
<dbReference type="SUPFAM" id="SSF57850">
    <property type="entry name" value="RING/U-box"/>
    <property type="match status" value="1"/>
</dbReference>
<name>W2RSG0_CYPE1</name>
<keyword evidence="7" id="KW-0479">Metal-binding</keyword>
<feature type="transmembrane region" description="Helical" evidence="15">
    <location>
        <begin position="1492"/>
        <end position="1513"/>
    </location>
</feature>
<evidence type="ECO:0000256" key="6">
    <source>
        <dbReference type="ARBA" id="ARBA00022692"/>
    </source>
</evidence>
<dbReference type="InterPro" id="IPR011016">
    <property type="entry name" value="Znf_RING-CH"/>
</dbReference>
<evidence type="ECO:0000259" key="16">
    <source>
        <dbReference type="PROSITE" id="PS50089"/>
    </source>
</evidence>
<evidence type="ECO:0000256" key="5">
    <source>
        <dbReference type="ARBA" id="ARBA00022679"/>
    </source>
</evidence>
<dbReference type="EC" id="2.3.2.27" evidence="4"/>
<feature type="transmembrane region" description="Helical" evidence="15">
    <location>
        <begin position="925"/>
        <end position="943"/>
    </location>
</feature>
<feature type="transmembrane region" description="Helical" evidence="15">
    <location>
        <begin position="1434"/>
        <end position="1452"/>
    </location>
</feature>
<dbReference type="STRING" id="1220924.W2RSG0"/>
<dbReference type="EMBL" id="KB822721">
    <property type="protein sequence ID" value="ETN39441.1"/>
    <property type="molecule type" value="Genomic_DNA"/>
</dbReference>
<dbReference type="SMART" id="SM00744">
    <property type="entry name" value="RINGv"/>
    <property type="match status" value="1"/>
</dbReference>
<feature type="transmembrane region" description="Helical" evidence="15">
    <location>
        <begin position="745"/>
        <end position="765"/>
    </location>
</feature>
<feature type="transmembrane region" description="Helical" evidence="15">
    <location>
        <begin position="1306"/>
        <end position="1324"/>
    </location>
</feature>
<evidence type="ECO:0000256" key="8">
    <source>
        <dbReference type="ARBA" id="ARBA00022771"/>
    </source>
</evidence>
<dbReference type="GO" id="GO:0036503">
    <property type="term" value="P:ERAD pathway"/>
    <property type="evidence" value="ECO:0007669"/>
    <property type="project" value="TreeGrafter"/>
</dbReference>
<protein>
    <recommendedName>
        <fullName evidence="4">RING-type E3 ubiquitin transferase</fullName>
        <ecNumber evidence="4">2.3.2.27</ecNumber>
    </recommendedName>
</protein>
<evidence type="ECO:0000256" key="12">
    <source>
        <dbReference type="ARBA" id="ARBA00023136"/>
    </source>
</evidence>
<feature type="transmembrane region" description="Helical" evidence="15">
    <location>
        <begin position="719"/>
        <end position="738"/>
    </location>
</feature>
<feature type="region of interest" description="Disordered" evidence="14">
    <location>
        <begin position="1"/>
        <end position="39"/>
    </location>
</feature>
<dbReference type="VEuPathDB" id="FungiDB:HMPREF1541_05664"/>
<evidence type="ECO:0000256" key="3">
    <source>
        <dbReference type="ARBA" id="ARBA00004906"/>
    </source>
</evidence>
<keyword evidence="5" id="KW-0808">Transferase</keyword>
<feature type="compositionally biased region" description="Polar residues" evidence="14">
    <location>
        <begin position="538"/>
        <end position="548"/>
    </location>
</feature>
<dbReference type="RefSeq" id="XP_008718226.1">
    <property type="nucleotide sequence ID" value="XM_008720004.1"/>
</dbReference>
<feature type="domain" description="RING-type" evidence="16">
    <location>
        <begin position="44"/>
        <end position="91"/>
    </location>
</feature>
<evidence type="ECO:0000256" key="4">
    <source>
        <dbReference type="ARBA" id="ARBA00012483"/>
    </source>
</evidence>
<evidence type="ECO:0000256" key="10">
    <source>
        <dbReference type="ARBA" id="ARBA00022833"/>
    </source>
</evidence>
<evidence type="ECO:0000256" key="9">
    <source>
        <dbReference type="ARBA" id="ARBA00022786"/>
    </source>
</evidence>
<keyword evidence="12 15" id="KW-0472">Membrane</keyword>
<dbReference type="GeneID" id="19973003"/>
<feature type="compositionally biased region" description="Polar residues" evidence="14">
    <location>
        <begin position="403"/>
        <end position="412"/>
    </location>
</feature>
<organism evidence="18 19">
    <name type="scientific">Cyphellophora europaea (strain CBS 101466)</name>
    <name type="common">Phialophora europaea</name>
    <dbReference type="NCBI Taxonomy" id="1220924"/>
    <lineage>
        <taxon>Eukaryota</taxon>
        <taxon>Fungi</taxon>
        <taxon>Dikarya</taxon>
        <taxon>Ascomycota</taxon>
        <taxon>Pezizomycotina</taxon>
        <taxon>Eurotiomycetes</taxon>
        <taxon>Chaetothyriomycetidae</taxon>
        <taxon>Chaetothyriales</taxon>
        <taxon>Cyphellophoraceae</taxon>
        <taxon>Cyphellophora</taxon>
    </lineage>
</organism>
<dbReference type="CDD" id="cd16702">
    <property type="entry name" value="RING_CH-C4HC3_MARCH6"/>
    <property type="match status" value="1"/>
</dbReference>
<dbReference type="InterPro" id="IPR013083">
    <property type="entry name" value="Znf_RING/FYVE/PHD"/>
</dbReference>
<dbReference type="FunFam" id="3.30.40.10:FF:000287">
    <property type="entry name" value="RING finger membrane protein"/>
    <property type="match status" value="1"/>
</dbReference>
<evidence type="ECO:0000313" key="18">
    <source>
        <dbReference type="EMBL" id="ETN39441.1"/>
    </source>
</evidence>
<dbReference type="GO" id="GO:0005789">
    <property type="term" value="C:endoplasmic reticulum membrane"/>
    <property type="evidence" value="ECO:0007669"/>
    <property type="project" value="TreeGrafter"/>
</dbReference>
<comment type="catalytic activity">
    <reaction evidence="1">
        <text>S-ubiquitinyl-[E2 ubiquitin-conjugating enzyme]-L-cysteine + [acceptor protein]-L-lysine = [E2 ubiquitin-conjugating enzyme]-L-cysteine + N(6)-ubiquitinyl-[acceptor protein]-L-lysine.</text>
        <dbReference type="EC" id="2.3.2.27"/>
    </reaction>
</comment>
<reference evidence="18 19" key="1">
    <citation type="submission" date="2013-03" db="EMBL/GenBank/DDBJ databases">
        <title>The Genome Sequence of Phialophora europaea CBS 101466.</title>
        <authorList>
            <consortium name="The Broad Institute Genomics Platform"/>
            <person name="Cuomo C."/>
            <person name="de Hoog S."/>
            <person name="Gorbushina A."/>
            <person name="Walker B."/>
            <person name="Young S.K."/>
            <person name="Zeng Q."/>
            <person name="Gargeya S."/>
            <person name="Fitzgerald M."/>
            <person name="Haas B."/>
            <person name="Abouelleil A."/>
            <person name="Allen A.W."/>
            <person name="Alvarado L."/>
            <person name="Arachchi H.M."/>
            <person name="Berlin A.M."/>
            <person name="Chapman S.B."/>
            <person name="Gainer-Dewar J."/>
            <person name="Goldberg J."/>
            <person name="Griggs A."/>
            <person name="Gujja S."/>
            <person name="Hansen M."/>
            <person name="Howarth C."/>
            <person name="Imamovic A."/>
            <person name="Ireland A."/>
            <person name="Larimer J."/>
            <person name="McCowan C."/>
            <person name="Murphy C."/>
            <person name="Pearson M."/>
            <person name="Poon T.W."/>
            <person name="Priest M."/>
            <person name="Roberts A."/>
            <person name="Saif S."/>
            <person name="Shea T."/>
            <person name="Sisk P."/>
            <person name="Sykes S."/>
            <person name="Wortman J."/>
            <person name="Nusbaum C."/>
            <person name="Birren B."/>
        </authorList>
    </citation>
    <scope>NUCLEOTIDE SEQUENCE [LARGE SCALE GENOMIC DNA]</scope>
    <source>
        <strain evidence="18 19">CBS 101466</strain>
    </source>
</reference>
<dbReference type="InterPro" id="IPR001841">
    <property type="entry name" value="Znf_RING"/>
</dbReference>
<evidence type="ECO:0000256" key="7">
    <source>
        <dbReference type="ARBA" id="ARBA00022723"/>
    </source>
</evidence>
<feature type="transmembrane region" description="Helical" evidence="15">
    <location>
        <begin position="1022"/>
        <end position="1040"/>
    </location>
</feature>
<dbReference type="eggNOG" id="KOG1609">
    <property type="taxonomic scope" value="Eukaryota"/>
</dbReference>